<sequence>MENFQKSLANMKRACLPEFQGPEYWNVVLEEGETPLSSVSNATEISLRTKEGFIIKIRLMDRKPYMCNINGYLSLPRGLHLESWLKDNPSYDDLNYYLDNMIVELTYGSVKDLEYGWDHAHAYDANLGVPMAQQFQKQVSGPVQVLEEARFLIRTIMEKDNEILQGKKKEQMGILEEDLMKMAVHPKRVESWVKQGFDPFAEES</sequence>
<proteinExistence type="predicted"/>
<reference evidence="1" key="1">
    <citation type="journal article" date="2020" name="Nature">
        <title>Giant virus diversity and host interactions through global metagenomics.</title>
        <authorList>
            <person name="Schulz F."/>
            <person name="Roux S."/>
            <person name="Paez-Espino D."/>
            <person name="Jungbluth S."/>
            <person name="Walsh D.A."/>
            <person name="Denef V.J."/>
            <person name="McMahon K.D."/>
            <person name="Konstantinidis K.T."/>
            <person name="Eloe-Fadrosh E.A."/>
            <person name="Kyrpides N.C."/>
            <person name="Woyke T."/>
        </authorList>
    </citation>
    <scope>NUCLEOTIDE SEQUENCE</scope>
    <source>
        <strain evidence="1">GVMAG-S-1101169-75</strain>
    </source>
</reference>
<accession>A0A6C0K4W4</accession>
<protein>
    <submittedName>
        <fullName evidence="1">Uncharacterized protein</fullName>
    </submittedName>
</protein>
<dbReference type="EMBL" id="MN740789">
    <property type="protein sequence ID" value="QHU11757.1"/>
    <property type="molecule type" value="Genomic_DNA"/>
</dbReference>
<evidence type="ECO:0000313" key="1">
    <source>
        <dbReference type="EMBL" id="QHU11757.1"/>
    </source>
</evidence>
<name>A0A6C0K4W4_9ZZZZ</name>
<dbReference type="AlphaFoldDB" id="A0A6C0K4W4"/>
<organism evidence="1">
    <name type="scientific">viral metagenome</name>
    <dbReference type="NCBI Taxonomy" id="1070528"/>
    <lineage>
        <taxon>unclassified sequences</taxon>
        <taxon>metagenomes</taxon>
        <taxon>organismal metagenomes</taxon>
    </lineage>
</organism>